<dbReference type="EMBL" id="FXTN01000021">
    <property type="protein sequence ID" value="SMO99263.1"/>
    <property type="molecule type" value="Genomic_DNA"/>
</dbReference>
<proteinExistence type="predicted"/>
<dbReference type="AlphaFoldDB" id="A0A521FSS3"/>
<sequence>MYFPNLSMKPKQLKMSRKWINFLPLYVAYISLIPACTNKQEQSKQQDSKSITVSAAEIRPKYVVVNSWLDDFQNFKTAIDQNDIDKQKTYFNFPVNADTTQIWDAVYDSVSEEKHPATFSSTFTENDFIKHQQAIFNTEFIKSLAQVNTMELSKKSEYISPKIKVNSDSLYMIANYDKATKILQLSVNHPGKTDEYGNYESEGEYAVIYFFKVRENKYLLFDKILFAG</sequence>
<protein>
    <submittedName>
        <fullName evidence="1">Uncharacterized protein</fullName>
    </submittedName>
</protein>
<gene>
    <name evidence="1" type="ORF">SAMN06265348_12131</name>
</gene>
<accession>A0A521FSS3</accession>
<evidence type="ECO:0000313" key="1">
    <source>
        <dbReference type="EMBL" id="SMO99263.1"/>
    </source>
</evidence>
<dbReference type="Proteomes" id="UP000320300">
    <property type="component" value="Unassembled WGS sequence"/>
</dbReference>
<reference evidence="1 2" key="1">
    <citation type="submission" date="2017-05" db="EMBL/GenBank/DDBJ databases">
        <authorList>
            <person name="Varghese N."/>
            <person name="Submissions S."/>
        </authorList>
    </citation>
    <scope>NUCLEOTIDE SEQUENCE [LARGE SCALE GENOMIC DNA]</scope>
    <source>
        <strain evidence="1 2">DSM 19036</strain>
    </source>
</reference>
<organism evidence="1 2">
    <name type="scientific">Pedobacter westerhofensis</name>
    <dbReference type="NCBI Taxonomy" id="425512"/>
    <lineage>
        <taxon>Bacteria</taxon>
        <taxon>Pseudomonadati</taxon>
        <taxon>Bacteroidota</taxon>
        <taxon>Sphingobacteriia</taxon>
        <taxon>Sphingobacteriales</taxon>
        <taxon>Sphingobacteriaceae</taxon>
        <taxon>Pedobacter</taxon>
    </lineage>
</organism>
<name>A0A521FSS3_9SPHI</name>
<keyword evidence="2" id="KW-1185">Reference proteome</keyword>
<evidence type="ECO:0000313" key="2">
    <source>
        <dbReference type="Proteomes" id="UP000320300"/>
    </source>
</evidence>